<protein>
    <submittedName>
        <fullName evidence="2">Uncharacterized protein</fullName>
    </submittedName>
</protein>
<feature type="region of interest" description="Disordered" evidence="1">
    <location>
        <begin position="1"/>
        <end position="134"/>
    </location>
</feature>
<reference evidence="2" key="1">
    <citation type="journal article" date="2023" name="Science">
        <title>Genome structures resolve the early diversification of teleost fishes.</title>
        <authorList>
            <person name="Parey E."/>
            <person name="Louis A."/>
            <person name="Montfort J."/>
            <person name="Bouchez O."/>
            <person name="Roques C."/>
            <person name="Iampietro C."/>
            <person name="Lluch J."/>
            <person name="Castinel A."/>
            <person name="Donnadieu C."/>
            <person name="Desvignes T."/>
            <person name="Floi Bucao C."/>
            <person name="Jouanno E."/>
            <person name="Wen M."/>
            <person name="Mejri S."/>
            <person name="Dirks R."/>
            <person name="Jansen H."/>
            <person name="Henkel C."/>
            <person name="Chen W.J."/>
            <person name="Zahm M."/>
            <person name="Cabau C."/>
            <person name="Klopp C."/>
            <person name="Thompson A.W."/>
            <person name="Robinson-Rechavi M."/>
            <person name="Braasch I."/>
            <person name="Lecointre G."/>
            <person name="Bobe J."/>
            <person name="Postlethwait J.H."/>
            <person name="Berthelot C."/>
            <person name="Roest Crollius H."/>
            <person name="Guiguen Y."/>
        </authorList>
    </citation>
    <scope>NUCLEOTIDE SEQUENCE</scope>
    <source>
        <strain evidence="2">WJC10195</strain>
    </source>
</reference>
<dbReference type="PANTHER" id="PTHR21557:SF2">
    <property type="entry name" value="CORDON-BLEU PROTEIN-LIKE 1"/>
    <property type="match status" value="1"/>
</dbReference>
<comment type="caution">
    <text evidence="2">The sequence shown here is derived from an EMBL/GenBank/DDBJ whole genome shotgun (WGS) entry which is preliminary data.</text>
</comment>
<dbReference type="Proteomes" id="UP001152622">
    <property type="component" value="Chromosome 9"/>
</dbReference>
<dbReference type="OrthoDB" id="8882621at2759"/>
<sequence length="450" mass="48722">MDSGKTEPPSPPEDTETQDTSPKQGMQEDQPEMGLESKECHVHETMKGEEIHTSELENRVSADCDSRPEEGTEKMHLSGGNAQTPAGYKNDIVISKEERHLRERPPALTEESLTHQCQNGAKSSPSSTKDAELKLKPSCETARQYVPNGGLTTRTIGPSKSLEKRKYFEVELTLEAPAVALIGSPKPANHSPETDEPHVSVGQPERSITQGEGLFNGNVIIENTDSGHTAPTLPAPDEVPEADGQNCQPSSSNDGAFGVGPHQEIKENKIPPAIKPKPDSFHLPQQTRTSAEYATSAAMKNNPRAISHCGQEEESGRAGIEKPMDAKEENSFPPPPRYPPISPPPPPPHAGQEATERLLEDELKSTGMSRPGDGNTKYTTNERQQPAEPSLKKLTSSATPKLYEHAEPSPFSKAVFAAIKRSQRFPSPTQPPASKTLVSGIIRTSVDGEK</sequence>
<feature type="region of interest" description="Disordered" evidence="1">
    <location>
        <begin position="423"/>
        <end position="450"/>
    </location>
</feature>
<keyword evidence="3" id="KW-1185">Reference proteome</keyword>
<feature type="compositionally biased region" description="Basic and acidic residues" evidence="1">
    <location>
        <begin position="310"/>
        <end position="330"/>
    </location>
</feature>
<evidence type="ECO:0000313" key="3">
    <source>
        <dbReference type="Proteomes" id="UP001152622"/>
    </source>
</evidence>
<feature type="compositionally biased region" description="Polar residues" evidence="1">
    <location>
        <begin position="114"/>
        <end position="128"/>
    </location>
</feature>
<dbReference type="EMBL" id="JAINUF010000009">
    <property type="protein sequence ID" value="KAJ8350714.1"/>
    <property type="molecule type" value="Genomic_DNA"/>
</dbReference>
<feature type="compositionally biased region" description="Basic and acidic residues" evidence="1">
    <location>
        <begin position="35"/>
        <end position="76"/>
    </location>
</feature>
<feature type="compositionally biased region" description="Polar residues" evidence="1">
    <location>
        <begin position="245"/>
        <end position="254"/>
    </location>
</feature>
<feature type="compositionally biased region" description="Polar residues" evidence="1">
    <location>
        <begin position="424"/>
        <end position="437"/>
    </location>
</feature>
<proteinExistence type="predicted"/>
<feature type="compositionally biased region" description="Basic and acidic residues" evidence="1">
    <location>
        <begin position="354"/>
        <end position="364"/>
    </location>
</feature>
<dbReference type="PANTHER" id="PTHR21557">
    <property type="entry name" value="CORDON-BLEU"/>
    <property type="match status" value="1"/>
</dbReference>
<evidence type="ECO:0000313" key="2">
    <source>
        <dbReference type="EMBL" id="KAJ8350714.1"/>
    </source>
</evidence>
<feature type="compositionally biased region" description="Polar residues" evidence="1">
    <location>
        <begin position="283"/>
        <end position="293"/>
    </location>
</feature>
<accession>A0A9Q1F493</accession>
<organism evidence="2 3">
    <name type="scientific">Synaphobranchus kaupii</name>
    <name type="common">Kaup's arrowtooth eel</name>
    <dbReference type="NCBI Taxonomy" id="118154"/>
    <lineage>
        <taxon>Eukaryota</taxon>
        <taxon>Metazoa</taxon>
        <taxon>Chordata</taxon>
        <taxon>Craniata</taxon>
        <taxon>Vertebrata</taxon>
        <taxon>Euteleostomi</taxon>
        <taxon>Actinopterygii</taxon>
        <taxon>Neopterygii</taxon>
        <taxon>Teleostei</taxon>
        <taxon>Anguilliformes</taxon>
        <taxon>Synaphobranchidae</taxon>
        <taxon>Synaphobranchus</taxon>
    </lineage>
</organism>
<feature type="compositionally biased region" description="Basic and acidic residues" evidence="1">
    <location>
        <begin position="94"/>
        <end position="105"/>
    </location>
</feature>
<dbReference type="InterPro" id="IPR039895">
    <property type="entry name" value="COBL-like"/>
</dbReference>
<evidence type="ECO:0000256" key="1">
    <source>
        <dbReference type="SAM" id="MobiDB-lite"/>
    </source>
</evidence>
<name>A0A9Q1F493_SYNKA</name>
<dbReference type="GO" id="GO:0003785">
    <property type="term" value="F:actin monomer binding"/>
    <property type="evidence" value="ECO:0007669"/>
    <property type="project" value="InterPro"/>
</dbReference>
<dbReference type="AlphaFoldDB" id="A0A9Q1F493"/>
<feature type="region of interest" description="Disordered" evidence="1">
    <location>
        <begin position="183"/>
        <end position="406"/>
    </location>
</feature>
<feature type="compositionally biased region" description="Pro residues" evidence="1">
    <location>
        <begin position="332"/>
        <end position="349"/>
    </location>
</feature>
<gene>
    <name evidence="2" type="ORF">SKAU_G00258440</name>
</gene>